<sequence length="421" mass="47328">MRLWSDPDFVSWMRDHAPRVFIAESADLSKIPHLEQGFKQSADDLVGALKDHWPFGKKRTLSVFLTPRDIVIGTSGEKHPDSDHKKKVQNRIERALPGRSIVWASPAPRRRVPPVVQDNSTADPNVELLTDFFFQVGRRGPSTPSTRVHRRSHSMSPPSSREPIEDILSRRTRKRARSVGSRSDSPPSTFRSYPPCHCGMENVSEQDRIDCPDVFCWGRFQARMLYEIASRLSPEECVAIFRALRQLDGGLPLVQAGGGDSEWSRQRIRVLAARHDVHLSTLEEVCKSNAAGFHRCLAAPCAEDALRIWLGTRNGTAWSDALKRHENECLWLSVSKVEKRVQIVPFCALCKTWQAYRSGPLFGRLVATVCSKSSKTLTGSFKPSNPVDDPEFDTLKNCLKAQNLWPVGTTTVHVSRVCTLN</sequence>
<feature type="region of interest" description="Disordered" evidence="1">
    <location>
        <begin position="137"/>
        <end position="192"/>
    </location>
</feature>
<reference evidence="2" key="1">
    <citation type="submission" date="2014-11" db="EMBL/GenBank/DDBJ databases">
        <authorList>
            <person name="Otto D Thomas"/>
            <person name="Naeem Raeece"/>
        </authorList>
    </citation>
    <scope>NUCLEOTIDE SEQUENCE</scope>
</reference>
<evidence type="ECO:0000313" key="2">
    <source>
        <dbReference type="EMBL" id="CEM31942.1"/>
    </source>
</evidence>
<name>A0A0G4GNT2_9ALVE</name>
<gene>
    <name evidence="2" type="ORF">Cvel_22705</name>
</gene>
<accession>A0A0G4GNT2</accession>
<dbReference type="EMBL" id="CDMZ01001393">
    <property type="protein sequence ID" value="CEM31942.1"/>
    <property type="molecule type" value="Genomic_DNA"/>
</dbReference>
<dbReference type="AlphaFoldDB" id="A0A0G4GNT2"/>
<feature type="compositionally biased region" description="Polar residues" evidence="1">
    <location>
        <begin position="180"/>
        <end position="191"/>
    </location>
</feature>
<organism evidence="2">
    <name type="scientific">Chromera velia CCMP2878</name>
    <dbReference type="NCBI Taxonomy" id="1169474"/>
    <lineage>
        <taxon>Eukaryota</taxon>
        <taxon>Sar</taxon>
        <taxon>Alveolata</taxon>
        <taxon>Colpodellida</taxon>
        <taxon>Chromeraceae</taxon>
        <taxon>Chromera</taxon>
    </lineage>
</organism>
<evidence type="ECO:0000256" key="1">
    <source>
        <dbReference type="SAM" id="MobiDB-lite"/>
    </source>
</evidence>
<protein>
    <submittedName>
        <fullName evidence="2">Uncharacterized protein</fullName>
    </submittedName>
</protein>
<dbReference type="VEuPathDB" id="CryptoDB:Cvel_22705"/>
<proteinExistence type="predicted"/>